<dbReference type="RefSeq" id="WP_052733825.1">
    <property type="nucleotide sequence ID" value="NZ_BBWU01000028.1"/>
</dbReference>
<dbReference type="STRING" id="1219043.SCH01S_28_00820"/>
<sequence>MAVSHITKKSVLAAIAEHDRKGETAFLKEYGFDLSRDYWLIHNGRSYVSKAIANVAQAIGMGRPFTRDMMLSGGVAWSVRGLQKAGFQVHKGARPTFGGANSANERGPKWTREELILALELYMRNRRSPPGKGSAEVAELSQVLNLLALATGVARTAKYRNRNGVYLKMMNFRRFDPQYTSSGRTGMARGGKLEEPIWTEFANRLPELRRAAALIRGSVQNRDLVDEIAAIGDGDDEGAVEGGFTHRLHRVYERDRKVIEKKKRQVRHTTGALRCEVCELDFRERYGAHGDGYIEVHHKRPVFQMRPGERTKPEDLALLCANCHRMVHRTREPLPVDRLIKMLTPSLST</sequence>
<dbReference type="GO" id="GO:0008270">
    <property type="term" value="F:zinc ion binding"/>
    <property type="evidence" value="ECO:0007669"/>
    <property type="project" value="InterPro"/>
</dbReference>
<evidence type="ECO:0000313" key="3">
    <source>
        <dbReference type="Proteomes" id="UP000033202"/>
    </source>
</evidence>
<dbReference type="InterPro" id="IPR002711">
    <property type="entry name" value="HNH"/>
</dbReference>
<evidence type="ECO:0000259" key="1">
    <source>
        <dbReference type="SMART" id="SM00507"/>
    </source>
</evidence>
<dbReference type="Pfam" id="PF01844">
    <property type="entry name" value="HNH"/>
    <property type="match status" value="1"/>
</dbReference>
<dbReference type="AlphaFoldDB" id="A0A0E9MNY9"/>
<dbReference type="InterPro" id="IPR058807">
    <property type="entry name" value="ScoMcrA_N"/>
</dbReference>
<dbReference type="SMART" id="SM00507">
    <property type="entry name" value="HNHc"/>
    <property type="match status" value="1"/>
</dbReference>
<feature type="domain" description="HNH nuclease" evidence="1">
    <location>
        <begin position="261"/>
        <end position="325"/>
    </location>
</feature>
<dbReference type="Proteomes" id="UP000033202">
    <property type="component" value="Unassembled WGS sequence"/>
</dbReference>
<keyword evidence="3" id="KW-1185">Reference proteome</keyword>
<dbReference type="OrthoDB" id="9802640at2"/>
<gene>
    <name evidence="2" type="ORF">SCH01S_28_00820</name>
</gene>
<comment type="caution">
    <text evidence="2">The sequence shown here is derived from an EMBL/GenBank/DDBJ whole genome shotgun (WGS) entry which is preliminary data.</text>
</comment>
<reference evidence="2 3" key="1">
    <citation type="submission" date="2015-04" db="EMBL/GenBank/DDBJ databases">
        <title>Whole genome shotgun sequence of Sphingomonas changbaiensis NBRC 104936.</title>
        <authorList>
            <person name="Katano-Makiyama Y."/>
            <person name="Hosoyama A."/>
            <person name="Hashimoto M."/>
            <person name="Noguchi M."/>
            <person name="Tsuchikane K."/>
            <person name="Ohji S."/>
            <person name="Yamazoe A."/>
            <person name="Ichikawa N."/>
            <person name="Kimura A."/>
            <person name="Fujita N."/>
        </authorList>
    </citation>
    <scope>NUCLEOTIDE SEQUENCE [LARGE SCALE GENOMIC DNA]</scope>
    <source>
        <strain evidence="2 3">NBRC 104936</strain>
    </source>
</reference>
<dbReference type="EMBL" id="BBWU01000028">
    <property type="protein sequence ID" value="GAO39223.1"/>
    <property type="molecule type" value="Genomic_DNA"/>
</dbReference>
<dbReference type="InterPro" id="IPR003615">
    <property type="entry name" value="HNH_nuc"/>
</dbReference>
<accession>A0A0E9MNY9</accession>
<protein>
    <recommendedName>
        <fullName evidence="1">HNH nuclease domain-containing protein</fullName>
    </recommendedName>
</protein>
<dbReference type="CDD" id="cd00085">
    <property type="entry name" value="HNHc"/>
    <property type="match status" value="1"/>
</dbReference>
<dbReference type="GO" id="GO:0003676">
    <property type="term" value="F:nucleic acid binding"/>
    <property type="evidence" value="ECO:0007669"/>
    <property type="project" value="InterPro"/>
</dbReference>
<evidence type="ECO:0000313" key="2">
    <source>
        <dbReference type="EMBL" id="GAO39223.1"/>
    </source>
</evidence>
<organism evidence="2 3">
    <name type="scientific">Sphingomonas changbaiensis NBRC 104936</name>
    <dbReference type="NCBI Taxonomy" id="1219043"/>
    <lineage>
        <taxon>Bacteria</taxon>
        <taxon>Pseudomonadati</taxon>
        <taxon>Pseudomonadota</taxon>
        <taxon>Alphaproteobacteria</taxon>
        <taxon>Sphingomonadales</taxon>
        <taxon>Sphingomonadaceae</taxon>
        <taxon>Sphingomonas</taxon>
    </lineage>
</organism>
<dbReference type="Pfam" id="PF26345">
    <property type="entry name" value="ScoMcrA_N"/>
    <property type="match status" value="1"/>
</dbReference>
<proteinExistence type="predicted"/>
<name>A0A0E9MNY9_9SPHN</name>
<dbReference type="GO" id="GO:0004519">
    <property type="term" value="F:endonuclease activity"/>
    <property type="evidence" value="ECO:0007669"/>
    <property type="project" value="InterPro"/>
</dbReference>